<evidence type="ECO:0000313" key="2">
    <source>
        <dbReference type="Proteomes" id="UP000013827"/>
    </source>
</evidence>
<dbReference type="PaxDb" id="2903-EOD12113"/>
<reference evidence="2" key="1">
    <citation type="journal article" date="2013" name="Nature">
        <title>Pan genome of the phytoplankton Emiliania underpins its global distribution.</title>
        <authorList>
            <person name="Read B.A."/>
            <person name="Kegel J."/>
            <person name="Klute M.J."/>
            <person name="Kuo A."/>
            <person name="Lefebvre S.C."/>
            <person name="Maumus F."/>
            <person name="Mayer C."/>
            <person name="Miller J."/>
            <person name="Monier A."/>
            <person name="Salamov A."/>
            <person name="Young J."/>
            <person name="Aguilar M."/>
            <person name="Claverie J.M."/>
            <person name="Frickenhaus S."/>
            <person name="Gonzalez K."/>
            <person name="Herman E.K."/>
            <person name="Lin Y.C."/>
            <person name="Napier J."/>
            <person name="Ogata H."/>
            <person name="Sarno A.F."/>
            <person name="Shmutz J."/>
            <person name="Schroeder D."/>
            <person name="de Vargas C."/>
            <person name="Verret F."/>
            <person name="von Dassow P."/>
            <person name="Valentin K."/>
            <person name="Van de Peer Y."/>
            <person name="Wheeler G."/>
            <person name="Dacks J.B."/>
            <person name="Delwiche C.F."/>
            <person name="Dyhrman S.T."/>
            <person name="Glockner G."/>
            <person name="John U."/>
            <person name="Richards T."/>
            <person name="Worden A.Z."/>
            <person name="Zhang X."/>
            <person name="Grigoriev I.V."/>
            <person name="Allen A.E."/>
            <person name="Bidle K."/>
            <person name="Borodovsky M."/>
            <person name="Bowler C."/>
            <person name="Brownlee C."/>
            <person name="Cock J.M."/>
            <person name="Elias M."/>
            <person name="Gladyshev V.N."/>
            <person name="Groth M."/>
            <person name="Guda C."/>
            <person name="Hadaegh A."/>
            <person name="Iglesias-Rodriguez M.D."/>
            <person name="Jenkins J."/>
            <person name="Jones B.M."/>
            <person name="Lawson T."/>
            <person name="Leese F."/>
            <person name="Lindquist E."/>
            <person name="Lobanov A."/>
            <person name="Lomsadze A."/>
            <person name="Malik S.B."/>
            <person name="Marsh M.E."/>
            <person name="Mackinder L."/>
            <person name="Mock T."/>
            <person name="Mueller-Roeber B."/>
            <person name="Pagarete A."/>
            <person name="Parker M."/>
            <person name="Probert I."/>
            <person name="Quesneville H."/>
            <person name="Raines C."/>
            <person name="Rensing S.A."/>
            <person name="Riano-Pachon D.M."/>
            <person name="Richier S."/>
            <person name="Rokitta S."/>
            <person name="Shiraiwa Y."/>
            <person name="Soanes D.M."/>
            <person name="van der Giezen M."/>
            <person name="Wahlund T.M."/>
            <person name="Williams B."/>
            <person name="Wilson W."/>
            <person name="Wolfe G."/>
            <person name="Wurch L.L."/>
        </authorList>
    </citation>
    <scope>NUCLEOTIDE SEQUENCE</scope>
</reference>
<dbReference type="EnsemblProtists" id="EOD12113">
    <property type="protein sequence ID" value="EOD12113"/>
    <property type="gene ID" value="EMIHUDRAFT_213885"/>
</dbReference>
<sequence length="136" mass="15188">MTSLVTYEKLKSGSWLKACLFAPCCGLEGRTLYLDLDTVLVGDLRPLLRYSGPFATLSAAGFSAEEGPVFRCLMRWDHWLEMVVPTAHLVQDAFPGLVPHEAPEQWVARHWTEGDEDAETALEERTCQRSFSLGDA</sequence>
<accession>A0A0D3ILH8</accession>
<keyword evidence="2" id="KW-1185">Reference proteome</keyword>
<protein>
    <submittedName>
        <fullName evidence="1">Uncharacterized protein</fullName>
    </submittedName>
</protein>
<dbReference type="GeneID" id="17258344"/>
<proteinExistence type="predicted"/>
<dbReference type="KEGG" id="ehx:EMIHUDRAFT_213885"/>
<dbReference type="AlphaFoldDB" id="A0A0D3ILH8"/>
<organism evidence="1 2">
    <name type="scientific">Emiliania huxleyi (strain CCMP1516)</name>
    <dbReference type="NCBI Taxonomy" id="280463"/>
    <lineage>
        <taxon>Eukaryota</taxon>
        <taxon>Haptista</taxon>
        <taxon>Haptophyta</taxon>
        <taxon>Prymnesiophyceae</taxon>
        <taxon>Isochrysidales</taxon>
        <taxon>Noelaerhabdaceae</taxon>
        <taxon>Emiliania</taxon>
    </lineage>
</organism>
<dbReference type="HOGENOM" id="CLU_1879320_0_0_1"/>
<dbReference type="Proteomes" id="UP000013827">
    <property type="component" value="Unassembled WGS sequence"/>
</dbReference>
<name>A0A0D3ILH8_EMIH1</name>
<reference evidence="1" key="2">
    <citation type="submission" date="2024-10" db="UniProtKB">
        <authorList>
            <consortium name="EnsemblProtists"/>
        </authorList>
    </citation>
    <scope>IDENTIFICATION</scope>
</reference>
<evidence type="ECO:0000313" key="1">
    <source>
        <dbReference type="EnsemblProtists" id="EOD12113"/>
    </source>
</evidence>
<dbReference type="RefSeq" id="XP_005764542.1">
    <property type="nucleotide sequence ID" value="XM_005764485.1"/>
</dbReference>